<dbReference type="AlphaFoldDB" id="A0AAW1F0F5"/>
<sequence>MVRFQLPTGTWEPATVVEPAGTQRSYNIRTDGGHMLRRNRRHLLQTCESGTSQVLPPNNHQVEPEDTESQTVQQDPAGHTGPKQPPAYTTTRSGRTVKPRDILDL</sequence>
<dbReference type="PANTHER" id="PTHR33244:SF3">
    <property type="entry name" value="PEPTIDASE A2 DOMAIN-CONTAINING PROTEIN"/>
    <property type="match status" value="1"/>
</dbReference>
<reference evidence="2 3" key="1">
    <citation type="journal article" date="2024" name="Genome Biol. Evol.">
        <title>Chromosome-level genome assembly of the viviparous eelpout Zoarces viviparus.</title>
        <authorList>
            <person name="Fuhrmann N."/>
            <person name="Brasseur M.V."/>
            <person name="Bakowski C.E."/>
            <person name="Podsiadlowski L."/>
            <person name="Prost S."/>
            <person name="Krehenwinkel H."/>
            <person name="Mayer C."/>
        </authorList>
    </citation>
    <scope>NUCLEOTIDE SEQUENCE [LARGE SCALE GENOMIC DNA]</scope>
    <source>
        <strain evidence="2">NO-MEL_2022_Ind0_liver</strain>
    </source>
</reference>
<dbReference type="PANTHER" id="PTHR33244">
    <property type="entry name" value="INTEGRASE CATALYTIC DOMAIN-CONTAINING PROTEIN-RELATED"/>
    <property type="match status" value="1"/>
</dbReference>
<accession>A0AAW1F0F5</accession>
<dbReference type="EMBL" id="JBCEZU010000112">
    <property type="protein sequence ID" value="KAK9528056.1"/>
    <property type="molecule type" value="Genomic_DNA"/>
</dbReference>
<feature type="compositionally biased region" description="Polar residues" evidence="1">
    <location>
        <begin position="48"/>
        <end position="61"/>
    </location>
</feature>
<protein>
    <submittedName>
        <fullName evidence="2">Uncharacterized protein</fullName>
    </submittedName>
</protein>
<evidence type="ECO:0000313" key="3">
    <source>
        <dbReference type="Proteomes" id="UP001488805"/>
    </source>
</evidence>
<gene>
    <name evidence="2" type="ORF">VZT92_014556</name>
</gene>
<proteinExistence type="predicted"/>
<organism evidence="2 3">
    <name type="scientific">Zoarces viviparus</name>
    <name type="common">Viviparous eelpout</name>
    <name type="synonym">Blennius viviparus</name>
    <dbReference type="NCBI Taxonomy" id="48416"/>
    <lineage>
        <taxon>Eukaryota</taxon>
        <taxon>Metazoa</taxon>
        <taxon>Chordata</taxon>
        <taxon>Craniata</taxon>
        <taxon>Vertebrata</taxon>
        <taxon>Euteleostomi</taxon>
        <taxon>Actinopterygii</taxon>
        <taxon>Neopterygii</taxon>
        <taxon>Teleostei</taxon>
        <taxon>Neoteleostei</taxon>
        <taxon>Acanthomorphata</taxon>
        <taxon>Eupercaria</taxon>
        <taxon>Perciformes</taxon>
        <taxon>Cottioidei</taxon>
        <taxon>Zoarcales</taxon>
        <taxon>Zoarcidae</taxon>
        <taxon>Zoarcinae</taxon>
        <taxon>Zoarces</taxon>
    </lineage>
</organism>
<comment type="caution">
    <text evidence="2">The sequence shown here is derived from an EMBL/GenBank/DDBJ whole genome shotgun (WGS) entry which is preliminary data.</text>
</comment>
<evidence type="ECO:0000256" key="1">
    <source>
        <dbReference type="SAM" id="MobiDB-lite"/>
    </source>
</evidence>
<evidence type="ECO:0000313" key="2">
    <source>
        <dbReference type="EMBL" id="KAK9528056.1"/>
    </source>
</evidence>
<dbReference type="Proteomes" id="UP001488805">
    <property type="component" value="Unassembled WGS sequence"/>
</dbReference>
<feature type="region of interest" description="Disordered" evidence="1">
    <location>
        <begin position="1"/>
        <end position="28"/>
    </location>
</feature>
<keyword evidence="3" id="KW-1185">Reference proteome</keyword>
<name>A0AAW1F0F5_ZOAVI</name>
<feature type="region of interest" description="Disordered" evidence="1">
    <location>
        <begin position="48"/>
        <end position="105"/>
    </location>
</feature>